<dbReference type="EMBL" id="JMTK01000001">
    <property type="protein sequence ID" value="KJZ82658.1"/>
    <property type="molecule type" value="Genomic_DNA"/>
</dbReference>
<comment type="caution">
    <text evidence="1">The sequence shown here is derived from an EMBL/GenBank/DDBJ whole genome shotgun (WGS) entry which is preliminary data.</text>
</comment>
<evidence type="ECO:0000313" key="1">
    <source>
        <dbReference type="EMBL" id="KJZ82658.1"/>
    </source>
</evidence>
<sequence length="38" mass="4390">MMNVSKAHTGGSIQQLKWHSSIVPYLQKEINQRKQDHA</sequence>
<protein>
    <submittedName>
        <fullName evidence="1">Uncharacterized protein</fullName>
    </submittedName>
</protein>
<name>A0A0F4VMD5_9HYPH</name>
<dbReference type="Proteomes" id="UP000033731">
    <property type="component" value="Unassembled WGS sequence"/>
</dbReference>
<keyword evidence="2" id="KW-1185">Reference proteome</keyword>
<dbReference type="PATRIC" id="fig|556287.9.peg.281"/>
<gene>
    <name evidence="1" type="ORF">DJ66_0267</name>
</gene>
<accession>A0A0F4VMD5</accession>
<evidence type="ECO:0000313" key="2">
    <source>
        <dbReference type="Proteomes" id="UP000033731"/>
    </source>
</evidence>
<organism evidence="1 2">
    <name type="scientific">Candidatus Liberibacter solanacearum</name>
    <dbReference type="NCBI Taxonomy" id="556287"/>
    <lineage>
        <taxon>Bacteria</taxon>
        <taxon>Pseudomonadati</taxon>
        <taxon>Pseudomonadota</taxon>
        <taxon>Alphaproteobacteria</taxon>
        <taxon>Hyphomicrobiales</taxon>
        <taxon>Rhizobiaceae</taxon>
        <taxon>Liberibacter</taxon>
    </lineage>
</organism>
<proteinExistence type="predicted"/>
<dbReference type="AlphaFoldDB" id="A0A0F4VMD5"/>
<reference evidence="1 2" key="1">
    <citation type="journal article" date="2015" name="Phytopathology">
        <title>Genomes of Candidatus Liberibacter solanacearum haplotype A from New Zealand and the USA suggest significant genome plasticity in the species.</title>
        <authorList>
            <person name="Thompson S.M."/>
            <person name="Johnson C.P."/>
            <person name="Lu A.Y."/>
            <person name="Frampton R.A."/>
            <person name="Sullivan K.L."/>
            <person name="Fiers M.W."/>
            <person name="Crowhurst R.N."/>
            <person name="Pitman A.R."/>
            <person name="Scott I."/>
            <person name="Gudmestad N.C."/>
            <person name="Smith G.R."/>
        </authorList>
    </citation>
    <scope>NUCLEOTIDE SEQUENCE [LARGE SCALE GENOMIC DNA]</scope>
    <source>
        <strain evidence="1 2">LsoNZ1</strain>
    </source>
</reference>